<dbReference type="HOGENOM" id="CLU_145372_1_0_1"/>
<dbReference type="EMBL" id="JH815890">
    <property type="protein sequence ID" value="EKC31352.1"/>
    <property type="molecule type" value="Genomic_DNA"/>
</dbReference>
<feature type="domain" description="DUF4326" evidence="1">
    <location>
        <begin position="7"/>
        <end position="98"/>
    </location>
</feature>
<gene>
    <name evidence="2" type="ORF">CGI_10019209</name>
</gene>
<dbReference type="Pfam" id="PF14216">
    <property type="entry name" value="DUF4326"/>
    <property type="match status" value="1"/>
</dbReference>
<evidence type="ECO:0000313" key="2">
    <source>
        <dbReference type="EMBL" id="EKC31352.1"/>
    </source>
</evidence>
<dbReference type="InterPro" id="IPR025475">
    <property type="entry name" value="DUF4326"/>
</dbReference>
<dbReference type="InParanoid" id="K1Q470"/>
<sequence length="107" mass="12687">MGFKDLEDWLRDPNHVYIGRDMAHYVRGATGSKWGNPFTAKMYDGREERVRMYKEYVKTNQEIRENGRTLYESLEELRGKVLGCWCHPERCHGHALVELLEERKGNK</sequence>
<proteinExistence type="predicted"/>
<evidence type="ECO:0000259" key="1">
    <source>
        <dbReference type="Pfam" id="PF14216"/>
    </source>
</evidence>
<reference evidence="2" key="1">
    <citation type="journal article" date="2012" name="Nature">
        <title>The oyster genome reveals stress adaptation and complexity of shell formation.</title>
        <authorList>
            <person name="Zhang G."/>
            <person name="Fang X."/>
            <person name="Guo X."/>
            <person name="Li L."/>
            <person name="Luo R."/>
            <person name="Xu F."/>
            <person name="Yang P."/>
            <person name="Zhang L."/>
            <person name="Wang X."/>
            <person name="Qi H."/>
            <person name="Xiong Z."/>
            <person name="Que H."/>
            <person name="Xie Y."/>
            <person name="Holland P.W."/>
            <person name="Paps J."/>
            <person name="Zhu Y."/>
            <person name="Wu F."/>
            <person name="Chen Y."/>
            <person name="Wang J."/>
            <person name="Peng C."/>
            <person name="Meng J."/>
            <person name="Yang L."/>
            <person name="Liu J."/>
            <person name="Wen B."/>
            <person name="Zhang N."/>
            <person name="Huang Z."/>
            <person name="Zhu Q."/>
            <person name="Feng Y."/>
            <person name="Mount A."/>
            <person name="Hedgecock D."/>
            <person name="Xu Z."/>
            <person name="Liu Y."/>
            <person name="Domazet-Loso T."/>
            <person name="Du Y."/>
            <person name="Sun X."/>
            <person name="Zhang S."/>
            <person name="Liu B."/>
            <person name="Cheng P."/>
            <person name="Jiang X."/>
            <person name="Li J."/>
            <person name="Fan D."/>
            <person name="Wang W."/>
            <person name="Fu W."/>
            <person name="Wang T."/>
            <person name="Wang B."/>
            <person name="Zhang J."/>
            <person name="Peng Z."/>
            <person name="Li Y."/>
            <person name="Li N."/>
            <person name="Wang J."/>
            <person name="Chen M."/>
            <person name="He Y."/>
            <person name="Tan F."/>
            <person name="Song X."/>
            <person name="Zheng Q."/>
            <person name="Huang R."/>
            <person name="Yang H."/>
            <person name="Du X."/>
            <person name="Chen L."/>
            <person name="Yang M."/>
            <person name="Gaffney P.M."/>
            <person name="Wang S."/>
            <person name="Luo L."/>
            <person name="She Z."/>
            <person name="Ming Y."/>
            <person name="Huang W."/>
            <person name="Zhang S."/>
            <person name="Huang B."/>
            <person name="Zhang Y."/>
            <person name="Qu T."/>
            <person name="Ni P."/>
            <person name="Miao G."/>
            <person name="Wang J."/>
            <person name="Wang Q."/>
            <person name="Steinberg C.E."/>
            <person name="Wang H."/>
            <person name="Li N."/>
            <person name="Qian L."/>
            <person name="Zhang G."/>
            <person name="Li Y."/>
            <person name="Yang H."/>
            <person name="Liu X."/>
            <person name="Wang J."/>
            <person name="Yin Y."/>
            <person name="Wang J."/>
        </authorList>
    </citation>
    <scope>NUCLEOTIDE SEQUENCE [LARGE SCALE GENOMIC DNA]</scope>
    <source>
        <strain evidence="2">05x7-T-G4-1.051#20</strain>
    </source>
</reference>
<dbReference type="AlphaFoldDB" id="K1Q470"/>
<organism evidence="2">
    <name type="scientific">Magallana gigas</name>
    <name type="common">Pacific oyster</name>
    <name type="synonym">Crassostrea gigas</name>
    <dbReference type="NCBI Taxonomy" id="29159"/>
    <lineage>
        <taxon>Eukaryota</taxon>
        <taxon>Metazoa</taxon>
        <taxon>Spiralia</taxon>
        <taxon>Lophotrochozoa</taxon>
        <taxon>Mollusca</taxon>
        <taxon>Bivalvia</taxon>
        <taxon>Autobranchia</taxon>
        <taxon>Pteriomorphia</taxon>
        <taxon>Ostreida</taxon>
        <taxon>Ostreoidea</taxon>
        <taxon>Ostreidae</taxon>
        <taxon>Magallana</taxon>
    </lineage>
</organism>
<protein>
    <recommendedName>
        <fullName evidence="1">DUF4326 domain-containing protein</fullName>
    </recommendedName>
</protein>
<name>K1Q470_MAGGI</name>
<accession>K1Q470</accession>